<keyword evidence="2" id="KW-1185">Reference proteome</keyword>
<dbReference type="STRING" id="1185766.SAMN05216224_12015"/>
<accession>A0A074T8I9</accession>
<organism evidence="1 2">
    <name type="scientific">Thioclava dalianensis</name>
    <dbReference type="NCBI Taxonomy" id="1185766"/>
    <lineage>
        <taxon>Bacteria</taxon>
        <taxon>Pseudomonadati</taxon>
        <taxon>Pseudomonadota</taxon>
        <taxon>Alphaproteobacteria</taxon>
        <taxon>Rhodobacterales</taxon>
        <taxon>Paracoccaceae</taxon>
        <taxon>Thioclava</taxon>
    </lineage>
</organism>
<evidence type="ECO:0000313" key="2">
    <source>
        <dbReference type="Proteomes" id="UP000027725"/>
    </source>
</evidence>
<dbReference type="eggNOG" id="ENOG5034392">
    <property type="taxonomic scope" value="Bacteria"/>
</dbReference>
<dbReference type="AlphaFoldDB" id="A0A074T8I9"/>
<reference evidence="1 2" key="1">
    <citation type="submission" date="2014-03" db="EMBL/GenBank/DDBJ databases">
        <title>The draft genome sequence of Thioclava dalianensis DLFJ1-1.</title>
        <authorList>
            <person name="Lai Q."/>
            <person name="Shao Z."/>
        </authorList>
    </citation>
    <scope>NUCLEOTIDE SEQUENCE [LARGE SCALE GENOMIC DNA]</scope>
    <source>
        <strain evidence="1 2">DLFJ1-1</strain>
    </source>
</reference>
<dbReference type="Gene3D" id="6.20.350.10">
    <property type="match status" value="1"/>
</dbReference>
<proteinExistence type="predicted"/>
<dbReference type="Proteomes" id="UP000027725">
    <property type="component" value="Unassembled WGS sequence"/>
</dbReference>
<name>A0A074T8I9_9RHOB</name>
<protein>
    <submittedName>
        <fullName evidence="1">Uncharacterized protein</fullName>
    </submittedName>
</protein>
<gene>
    <name evidence="1" type="ORF">DL1_14795</name>
</gene>
<dbReference type="RefSeq" id="WP_038069325.1">
    <property type="nucleotide sequence ID" value="NZ_FOVB01000020.1"/>
</dbReference>
<evidence type="ECO:0000313" key="1">
    <source>
        <dbReference type="EMBL" id="KEP68121.1"/>
    </source>
</evidence>
<sequence>MKNGQIDHVLESIVEELAAIEHERWSHWQRYMHEKGTRQSDGSLVIAAELVERWERQMETAYAELSQKEKESDREQVRKYLPTIKKALKG</sequence>
<dbReference type="OrthoDB" id="9133858at2"/>
<dbReference type="EMBL" id="JHEH01000045">
    <property type="protein sequence ID" value="KEP68121.1"/>
    <property type="molecule type" value="Genomic_DNA"/>
</dbReference>
<comment type="caution">
    <text evidence="1">The sequence shown here is derived from an EMBL/GenBank/DDBJ whole genome shotgun (WGS) entry which is preliminary data.</text>
</comment>